<reference evidence="2" key="1">
    <citation type="submission" date="2022-10" db="EMBL/GenBank/DDBJ databases">
        <title>Tapping the CABI collections for fungal endophytes: first genome assemblies for Collariella, Neodidymelliopsis, Ascochyta clinopodiicola, Didymella pomorum, Didymosphaeria variabile, Neocosmospora piperis and Neocucurbitaria cava.</title>
        <authorList>
            <person name="Hill R."/>
        </authorList>
    </citation>
    <scope>NUCLEOTIDE SEQUENCE</scope>
    <source>
        <strain evidence="2">IMI 366586</strain>
    </source>
</reference>
<dbReference type="EMBL" id="JAPEUR010000029">
    <property type="protein sequence ID" value="KAJ4327151.1"/>
    <property type="molecule type" value="Genomic_DNA"/>
</dbReference>
<dbReference type="PANTHER" id="PTHR38166:SF1">
    <property type="entry name" value="C2H2-TYPE DOMAIN-CONTAINING PROTEIN"/>
    <property type="match status" value="1"/>
</dbReference>
<feature type="compositionally biased region" description="Basic and acidic residues" evidence="1">
    <location>
        <begin position="360"/>
        <end position="370"/>
    </location>
</feature>
<feature type="compositionally biased region" description="Basic and acidic residues" evidence="1">
    <location>
        <begin position="91"/>
        <end position="112"/>
    </location>
</feature>
<evidence type="ECO:0000313" key="3">
    <source>
        <dbReference type="Proteomes" id="UP001140502"/>
    </source>
</evidence>
<evidence type="ECO:0000313" key="2">
    <source>
        <dbReference type="EMBL" id="KAJ4327151.1"/>
    </source>
</evidence>
<comment type="caution">
    <text evidence="2">The sequence shown here is derived from an EMBL/GenBank/DDBJ whole genome shotgun (WGS) entry which is preliminary data.</text>
</comment>
<organism evidence="2 3">
    <name type="scientific">Fusarium piperis</name>
    <dbReference type="NCBI Taxonomy" id="1435070"/>
    <lineage>
        <taxon>Eukaryota</taxon>
        <taxon>Fungi</taxon>
        <taxon>Dikarya</taxon>
        <taxon>Ascomycota</taxon>
        <taxon>Pezizomycotina</taxon>
        <taxon>Sordariomycetes</taxon>
        <taxon>Hypocreomycetidae</taxon>
        <taxon>Hypocreales</taxon>
        <taxon>Nectriaceae</taxon>
        <taxon>Fusarium</taxon>
        <taxon>Fusarium solani species complex</taxon>
    </lineage>
</organism>
<proteinExistence type="predicted"/>
<dbReference type="Proteomes" id="UP001140502">
    <property type="component" value="Unassembled WGS sequence"/>
</dbReference>
<feature type="region of interest" description="Disordered" evidence="1">
    <location>
        <begin position="55"/>
        <end position="112"/>
    </location>
</feature>
<accession>A0A9W9BRP8</accession>
<sequence length="370" mass="41906">MPSVLALVNDIKLLSSPVALPPYASRKGNPPFPPWLLAFFLLKLLLIQCLGNESFPSSKRTRSFANDQGGNKKQRQDDDDDNYNNPGDYGDNGRNHDDNDDKPKGKDFAKGKEKQNGASYCCIFHRLDPVKWLTCGHLRLTTFAYFLQHLKRQHLLNKPYYCENCRIDWDPKGPDSESRWIEHGRAKACRKATVEETGKLLPEEYENIKNKSKSAHDDQDRWFETWKMFFDHYGAPGSPFLKNVAEETEASNLRRLTRALKERLSTLPPGEQRDQMETFTRGVLADAFPAYPMQSSANDHSPDTYGPDSGTHNHTHSGLHYRHSGPGPGPTSPNGAEYLQPRVPPAKWVSRIPQTSEESQVDRHSALSTS</sequence>
<dbReference type="PANTHER" id="PTHR38166">
    <property type="entry name" value="C2H2-TYPE DOMAIN-CONTAINING PROTEIN-RELATED"/>
    <property type="match status" value="1"/>
</dbReference>
<dbReference type="AlphaFoldDB" id="A0A9W9BRP8"/>
<feature type="region of interest" description="Disordered" evidence="1">
    <location>
        <begin position="292"/>
        <end position="370"/>
    </location>
</feature>
<dbReference type="OrthoDB" id="3564303at2759"/>
<feature type="compositionally biased region" description="Basic residues" evidence="1">
    <location>
        <begin position="313"/>
        <end position="323"/>
    </location>
</feature>
<gene>
    <name evidence="2" type="ORF">N0V84_002413</name>
</gene>
<evidence type="ECO:0000256" key="1">
    <source>
        <dbReference type="SAM" id="MobiDB-lite"/>
    </source>
</evidence>
<protein>
    <submittedName>
        <fullName evidence="2">Uncharacterized protein</fullName>
    </submittedName>
</protein>
<keyword evidence="3" id="KW-1185">Reference proteome</keyword>
<feature type="compositionally biased region" description="Polar residues" evidence="1">
    <location>
        <begin position="55"/>
        <end position="66"/>
    </location>
</feature>
<name>A0A9W9BRP8_9HYPO</name>